<dbReference type="Pfam" id="PF00583">
    <property type="entry name" value="Acetyltransf_1"/>
    <property type="match status" value="1"/>
</dbReference>
<dbReference type="EMBL" id="RPOK01000006">
    <property type="protein sequence ID" value="RPJ65064.1"/>
    <property type="molecule type" value="Genomic_DNA"/>
</dbReference>
<dbReference type="CDD" id="cd04301">
    <property type="entry name" value="NAT_SF"/>
    <property type="match status" value="1"/>
</dbReference>
<keyword evidence="8" id="KW-1185">Reference proteome</keyword>
<dbReference type="PROSITE" id="PS51186">
    <property type="entry name" value="GNAT"/>
    <property type="match status" value="1"/>
</dbReference>
<comment type="catalytic activity">
    <reaction evidence="5">
        <text>N-terminal L-alanyl-[ribosomal protein bS18] + acetyl-CoA = N-terminal N(alpha)-acetyl-L-alanyl-[ribosomal protein bS18] + CoA + H(+)</text>
        <dbReference type="Rhea" id="RHEA:43756"/>
        <dbReference type="Rhea" id="RHEA-COMP:10676"/>
        <dbReference type="Rhea" id="RHEA-COMP:10677"/>
        <dbReference type="ChEBI" id="CHEBI:15378"/>
        <dbReference type="ChEBI" id="CHEBI:57287"/>
        <dbReference type="ChEBI" id="CHEBI:57288"/>
        <dbReference type="ChEBI" id="CHEBI:64718"/>
        <dbReference type="ChEBI" id="CHEBI:83683"/>
        <dbReference type="EC" id="2.3.1.266"/>
    </reaction>
</comment>
<sequence length="155" mass="17388">MKLHELGPDDERDIFACFQIHCVSQPNPWSQAVFYDQVTSPYRLIAAKHNNDVLGYINTLTVLDEITIMDIAVCEQYKRQGIAQALLTFIMQGKDEGCSVLLEVREGNEPAVALYKKLGFANIALRKNYYPGIGDSTQRESAIIMQTKTSSLTNV</sequence>
<dbReference type="Gene3D" id="3.40.630.30">
    <property type="match status" value="1"/>
</dbReference>
<protein>
    <recommendedName>
        <fullName evidence="5">[Ribosomal protein bS18]-alanine N-acetyltransferase</fullName>
        <ecNumber evidence="5">2.3.1.266</ecNumber>
    </recommendedName>
</protein>
<dbReference type="InterPro" id="IPR050680">
    <property type="entry name" value="YpeA/RimI_acetyltransf"/>
</dbReference>
<evidence type="ECO:0000256" key="4">
    <source>
        <dbReference type="ARBA" id="ARBA00023315"/>
    </source>
</evidence>
<dbReference type="InterPro" id="IPR016181">
    <property type="entry name" value="Acyl_CoA_acyltransferase"/>
</dbReference>
<feature type="domain" description="N-acetyltransferase" evidence="6">
    <location>
        <begin position="1"/>
        <end position="150"/>
    </location>
</feature>
<comment type="function">
    <text evidence="5">Acetylates the N-terminal alanine of ribosomal protein bS18.</text>
</comment>
<dbReference type="PANTHER" id="PTHR43420">
    <property type="entry name" value="ACETYLTRANSFERASE"/>
    <property type="match status" value="1"/>
</dbReference>
<comment type="caution">
    <text evidence="7">The sequence shown here is derived from an EMBL/GenBank/DDBJ whole genome shotgun (WGS) entry which is preliminary data.</text>
</comment>
<comment type="similarity">
    <text evidence="1 5">Belongs to the acetyltransferase family. RimI subfamily.</text>
</comment>
<dbReference type="PANTHER" id="PTHR43420:SF44">
    <property type="entry name" value="ACETYLTRANSFERASE YPEA"/>
    <property type="match status" value="1"/>
</dbReference>
<dbReference type="Proteomes" id="UP000275281">
    <property type="component" value="Unassembled WGS sequence"/>
</dbReference>
<dbReference type="RefSeq" id="WP_124029192.1">
    <property type="nucleotide sequence ID" value="NZ_JBHRSN010000013.1"/>
</dbReference>
<dbReference type="GO" id="GO:0008999">
    <property type="term" value="F:protein-N-terminal-alanine acetyltransferase activity"/>
    <property type="evidence" value="ECO:0007669"/>
    <property type="project" value="UniProtKB-EC"/>
</dbReference>
<keyword evidence="3 7" id="KW-0808">Transferase</keyword>
<dbReference type="InterPro" id="IPR000182">
    <property type="entry name" value="GNAT_dom"/>
</dbReference>
<dbReference type="AlphaFoldDB" id="A0A3N5Z4N5"/>
<evidence type="ECO:0000313" key="8">
    <source>
        <dbReference type="Proteomes" id="UP000275281"/>
    </source>
</evidence>
<dbReference type="InterPro" id="IPR006464">
    <property type="entry name" value="AcTrfase_RimI/Ard1"/>
</dbReference>
<evidence type="ECO:0000256" key="3">
    <source>
        <dbReference type="ARBA" id="ARBA00022679"/>
    </source>
</evidence>
<evidence type="ECO:0000313" key="7">
    <source>
        <dbReference type="EMBL" id="RPJ65064.1"/>
    </source>
</evidence>
<dbReference type="GO" id="GO:0005737">
    <property type="term" value="C:cytoplasm"/>
    <property type="evidence" value="ECO:0007669"/>
    <property type="project" value="UniProtKB-SubCell"/>
</dbReference>
<reference evidence="7 8" key="1">
    <citation type="submission" date="2018-11" db="EMBL/GenBank/DDBJ databases">
        <authorList>
            <person name="Ye M.-Q."/>
            <person name="Du Z.-J."/>
        </authorList>
    </citation>
    <scope>NUCLEOTIDE SEQUENCE [LARGE SCALE GENOMIC DNA]</scope>
    <source>
        <strain evidence="7 8">U0105</strain>
    </source>
</reference>
<organism evidence="7 8">
    <name type="scientific">Alteromonas sediminis</name>
    <dbReference type="NCBI Taxonomy" id="2259342"/>
    <lineage>
        <taxon>Bacteria</taxon>
        <taxon>Pseudomonadati</taxon>
        <taxon>Pseudomonadota</taxon>
        <taxon>Gammaproteobacteria</taxon>
        <taxon>Alteromonadales</taxon>
        <taxon>Alteromonadaceae</taxon>
        <taxon>Alteromonas/Salinimonas group</taxon>
        <taxon>Alteromonas</taxon>
    </lineage>
</organism>
<proteinExistence type="inferred from homology"/>
<keyword evidence="4" id="KW-0012">Acyltransferase</keyword>
<comment type="subcellular location">
    <subcellularLocation>
        <location evidence="5">Cytoplasm</location>
    </subcellularLocation>
</comment>
<name>A0A3N5Z4N5_9ALTE</name>
<evidence type="ECO:0000256" key="2">
    <source>
        <dbReference type="ARBA" id="ARBA00022490"/>
    </source>
</evidence>
<dbReference type="NCBIfam" id="TIGR01575">
    <property type="entry name" value="rimI"/>
    <property type="match status" value="1"/>
</dbReference>
<keyword evidence="2 5" id="KW-0963">Cytoplasm</keyword>
<gene>
    <name evidence="7" type="primary">rimI</name>
    <name evidence="7" type="ORF">DRW07_17265</name>
</gene>
<dbReference type="SUPFAM" id="SSF55729">
    <property type="entry name" value="Acyl-CoA N-acyltransferases (Nat)"/>
    <property type="match status" value="1"/>
</dbReference>
<dbReference type="EC" id="2.3.1.266" evidence="5"/>
<evidence type="ECO:0000256" key="1">
    <source>
        <dbReference type="ARBA" id="ARBA00005395"/>
    </source>
</evidence>
<evidence type="ECO:0000259" key="6">
    <source>
        <dbReference type="PROSITE" id="PS51186"/>
    </source>
</evidence>
<evidence type="ECO:0000256" key="5">
    <source>
        <dbReference type="RuleBase" id="RU363094"/>
    </source>
</evidence>
<accession>A0A3N5Z4N5</accession>
<dbReference type="OrthoDB" id="9796919at2"/>